<gene>
    <name evidence="1" type="ORF">GCM10009332_05280</name>
</gene>
<organism evidence="1 2">
    <name type="scientific">Shewanella gelidii</name>
    <dbReference type="NCBI Taxonomy" id="1642821"/>
    <lineage>
        <taxon>Bacteria</taxon>
        <taxon>Pseudomonadati</taxon>
        <taxon>Pseudomonadota</taxon>
        <taxon>Gammaproteobacteria</taxon>
        <taxon>Alteromonadales</taxon>
        <taxon>Shewanellaceae</taxon>
        <taxon>Shewanella</taxon>
    </lineage>
</organism>
<evidence type="ECO:0008006" key="3">
    <source>
        <dbReference type="Google" id="ProtNLM"/>
    </source>
</evidence>
<reference evidence="1" key="1">
    <citation type="journal article" date="2014" name="Int. J. Syst. Evol. Microbiol.">
        <title>Complete genome sequence of Corynebacterium casei LMG S-19264T (=DSM 44701T), isolated from a smear-ripened cheese.</title>
        <authorList>
            <consortium name="US DOE Joint Genome Institute (JGI-PGF)"/>
            <person name="Walter F."/>
            <person name="Albersmeier A."/>
            <person name="Kalinowski J."/>
            <person name="Ruckert C."/>
        </authorList>
    </citation>
    <scope>NUCLEOTIDE SEQUENCE</scope>
    <source>
        <strain evidence="1">JCM 30804</strain>
    </source>
</reference>
<sequence length="218" mass="25462">MGLFDGIFGKKEAPARQLDHPNKLVKGDMISIDDSFALPSQLRGKQLQVESVSTYEYQRSQEPEWLLKGHDNETIFMSIDEDDETYLAFSIKLNRGQVEQLFALEQFGEIFEENAQVQLDRLPLSPELDTEFSAWTTDQYHLQTSGQFGYFHRQDYRGQRPPQEEDSQHRGEAFESYQLLDAEEDFAIDIEVYENGETDVMLTIYRPLSDIREYWPVK</sequence>
<dbReference type="EMBL" id="BMPZ01000001">
    <property type="protein sequence ID" value="GGI70895.1"/>
    <property type="molecule type" value="Genomic_DNA"/>
</dbReference>
<reference evidence="1" key="2">
    <citation type="submission" date="2020-09" db="EMBL/GenBank/DDBJ databases">
        <authorList>
            <person name="Sun Q."/>
            <person name="Ohkuma M."/>
        </authorList>
    </citation>
    <scope>NUCLEOTIDE SEQUENCE</scope>
    <source>
        <strain evidence="1">JCM 30804</strain>
    </source>
</reference>
<dbReference type="RefSeq" id="WP_188917537.1">
    <property type="nucleotide sequence ID" value="NZ_BMPZ01000001.1"/>
</dbReference>
<evidence type="ECO:0000313" key="1">
    <source>
        <dbReference type="EMBL" id="GGI70895.1"/>
    </source>
</evidence>
<protein>
    <recommendedName>
        <fullName evidence="3">DUF4178 domain-containing protein</fullName>
    </recommendedName>
</protein>
<evidence type="ECO:0000313" key="2">
    <source>
        <dbReference type="Proteomes" id="UP000613743"/>
    </source>
</evidence>
<name>A0A917JJ40_9GAMM</name>
<keyword evidence="2" id="KW-1185">Reference proteome</keyword>
<accession>A0A917JJ40</accession>
<comment type="caution">
    <text evidence="1">The sequence shown here is derived from an EMBL/GenBank/DDBJ whole genome shotgun (WGS) entry which is preliminary data.</text>
</comment>
<dbReference type="Proteomes" id="UP000613743">
    <property type="component" value="Unassembled WGS sequence"/>
</dbReference>
<proteinExistence type="predicted"/>
<dbReference type="AlphaFoldDB" id="A0A917JJ40"/>